<dbReference type="EMBL" id="CAJPWZ010003250">
    <property type="protein sequence ID" value="CAG2254607.1"/>
    <property type="molecule type" value="Genomic_DNA"/>
</dbReference>
<evidence type="ECO:0000313" key="3">
    <source>
        <dbReference type="Proteomes" id="UP000683360"/>
    </source>
</evidence>
<dbReference type="Proteomes" id="UP000683360">
    <property type="component" value="Unassembled WGS sequence"/>
</dbReference>
<name>A0A8S3VAU1_MYTED</name>
<protein>
    <submittedName>
        <fullName evidence="2">Uncharacterized protein</fullName>
    </submittedName>
</protein>
<gene>
    <name evidence="2" type="ORF">MEDL_66093</name>
</gene>
<keyword evidence="1" id="KW-0732">Signal</keyword>
<proteinExistence type="predicted"/>
<organism evidence="2 3">
    <name type="scientific">Mytilus edulis</name>
    <name type="common">Blue mussel</name>
    <dbReference type="NCBI Taxonomy" id="6550"/>
    <lineage>
        <taxon>Eukaryota</taxon>
        <taxon>Metazoa</taxon>
        <taxon>Spiralia</taxon>
        <taxon>Lophotrochozoa</taxon>
        <taxon>Mollusca</taxon>
        <taxon>Bivalvia</taxon>
        <taxon>Autobranchia</taxon>
        <taxon>Pteriomorphia</taxon>
        <taxon>Mytilida</taxon>
        <taxon>Mytiloidea</taxon>
        <taxon>Mytilidae</taxon>
        <taxon>Mytilinae</taxon>
        <taxon>Mytilus</taxon>
    </lineage>
</organism>
<sequence>MSSALQIVVLFMTALSHSLGEFQSPCNGEKVNDVYSLTSVSTCPIGDERIMMEQSCKNSSNVFHCLPDESGDLYTFCGKSKRYLRYSYFVVDHNDTLHFDNLGFTISPGTETELYSNLSKFIINAPNSLDKFPIFEKLQQELDLTATDDCSHNRKGYVLPSRDTCNFISTCAQPHYVPCINIYIVNASKGYGNIIEREFRVPKTNKKKYAIIAVVLCQNFRSTLKGQCLELSVTQNPFFVNYSNAFKGSSTN</sequence>
<comment type="caution">
    <text evidence="2">The sequence shown here is derived from an EMBL/GenBank/DDBJ whole genome shotgun (WGS) entry which is preliminary data.</text>
</comment>
<dbReference type="AlphaFoldDB" id="A0A8S3VAU1"/>
<evidence type="ECO:0000313" key="2">
    <source>
        <dbReference type="EMBL" id="CAG2254607.1"/>
    </source>
</evidence>
<keyword evidence="3" id="KW-1185">Reference proteome</keyword>
<evidence type="ECO:0000256" key="1">
    <source>
        <dbReference type="SAM" id="SignalP"/>
    </source>
</evidence>
<dbReference type="OrthoDB" id="10364677at2759"/>
<reference evidence="2" key="1">
    <citation type="submission" date="2021-03" db="EMBL/GenBank/DDBJ databases">
        <authorList>
            <person name="Bekaert M."/>
        </authorList>
    </citation>
    <scope>NUCLEOTIDE SEQUENCE</scope>
</reference>
<feature type="chain" id="PRO_5035802963" evidence="1">
    <location>
        <begin position="21"/>
        <end position="252"/>
    </location>
</feature>
<feature type="signal peptide" evidence="1">
    <location>
        <begin position="1"/>
        <end position="20"/>
    </location>
</feature>
<accession>A0A8S3VAU1</accession>